<evidence type="ECO:0000313" key="1">
    <source>
        <dbReference type="EMBL" id="QRL03034.1"/>
    </source>
</evidence>
<dbReference type="AlphaFoldDB" id="A0AAP9ZDX6"/>
<name>A0AAP9ZDX6_9GAMM</name>
<dbReference type="EMBL" id="CP066539">
    <property type="protein sequence ID" value="QRL03034.1"/>
    <property type="molecule type" value="Genomic_DNA"/>
</dbReference>
<proteinExistence type="predicted"/>
<protein>
    <recommendedName>
        <fullName evidence="3">DUF2783 domain-containing protein</fullName>
    </recommendedName>
</protein>
<evidence type="ECO:0008006" key="3">
    <source>
        <dbReference type="Google" id="ProtNLM"/>
    </source>
</evidence>
<gene>
    <name evidence="1" type="ORF">JDS37_17445</name>
</gene>
<dbReference type="Proteomes" id="UP000663479">
    <property type="component" value="Chromosome"/>
</dbReference>
<evidence type="ECO:0000313" key="2">
    <source>
        <dbReference type="Proteomes" id="UP000663479"/>
    </source>
</evidence>
<accession>A0AAP9ZDX6</accession>
<reference evidence="1" key="1">
    <citation type="submission" date="2020-12" db="EMBL/GenBank/DDBJ databases">
        <title>Genome reconstruction of Halomonas venusta strain DSM 4743.</title>
        <authorList>
            <person name="Aguirre-Garrido J.F."/>
            <person name="Hernandez-Soto L.M."/>
            <person name="Martinez-Abarca F."/>
        </authorList>
    </citation>
    <scope>NUCLEOTIDE SEQUENCE</scope>
    <source>
        <strain evidence="1">4743</strain>
    </source>
</reference>
<sequence>MPMTAISTSTASSQAVLPFADLEQVYEQLAVTLDSVPEAQHTRLLAQLALALAHRIPDINQVVAAINEAREGTRLNERKK</sequence>
<organism evidence="1 2">
    <name type="scientific">Vreelandella venusta</name>
    <dbReference type="NCBI Taxonomy" id="44935"/>
    <lineage>
        <taxon>Bacteria</taxon>
        <taxon>Pseudomonadati</taxon>
        <taxon>Pseudomonadota</taxon>
        <taxon>Gammaproteobacteria</taxon>
        <taxon>Oceanospirillales</taxon>
        <taxon>Halomonadaceae</taxon>
        <taxon>Vreelandella</taxon>
    </lineage>
</organism>